<dbReference type="AlphaFoldDB" id="A0A699ZS68"/>
<keyword evidence="4" id="KW-1185">Reference proteome</keyword>
<dbReference type="GO" id="GO:0009102">
    <property type="term" value="P:biotin biosynthetic process"/>
    <property type="evidence" value="ECO:0007669"/>
    <property type="project" value="TreeGrafter"/>
</dbReference>
<dbReference type="InterPro" id="IPR015421">
    <property type="entry name" value="PyrdxlP-dep_Trfase_major"/>
</dbReference>
<name>A0A699ZS68_HAELA</name>
<gene>
    <name evidence="3" type="ORF">HaLaN_22598</name>
</gene>
<dbReference type="GO" id="GO:0004141">
    <property type="term" value="F:dethiobiotin synthase activity"/>
    <property type="evidence" value="ECO:0007669"/>
    <property type="project" value="TreeGrafter"/>
</dbReference>
<keyword evidence="2" id="KW-0808">Transferase</keyword>
<evidence type="ECO:0000313" key="4">
    <source>
        <dbReference type="Proteomes" id="UP000485058"/>
    </source>
</evidence>
<dbReference type="PANTHER" id="PTHR42684:SF3">
    <property type="entry name" value="ADENOSYLMETHIONINE-8-AMINO-7-OXONONANOATE AMINOTRANSFERASE"/>
    <property type="match status" value="1"/>
</dbReference>
<proteinExistence type="predicted"/>
<dbReference type="GO" id="GO:0004015">
    <property type="term" value="F:adenosylmethionine-8-amino-7-oxononanoate transaminase activity"/>
    <property type="evidence" value="ECO:0007669"/>
    <property type="project" value="TreeGrafter"/>
</dbReference>
<dbReference type="SUPFAM" id="SSF53383">
    <property type="entry name" value="PLP-dependent transferases"/>
    <property type="match status" value="1"/>
</dbReference>
<organism evidence="3 4">
    <name type="scientific">Haematococcus lacustris</name>
    <name type="common">Green alga</name>
    <name type="synonym">Haematococcus pluvialis</name>
    <dbReference type="NCBI Taxonomy" id="44745"/>
    <lineage>
        <taxon>Eukaryota</taxon>
        <taxon>Viridiplantae</taxon>
        <taxon>Chlorophyta</taxon>
        <taxon>core chlorophytes</taxon>
        <taxon>Chlorophyceae</taxon>
        <taxon>CS clade</taxon>
        <taxon>Chlamydomonadales</taxon>
        <taxon>Haematococcaceae</taxon>
        <taxon>Haematococcus</taxon>
    </lineage>
</organism>
<evidence type="ECO:0000313" key="3">
    <source>
        <dbReference type="EMBL" id="GFH24745.1"/>
    </source>
</evidence>
<protein>
    <submittedName>
        <fullName evidence="3">Uncharacterized protein</fullName>
    </submittedName>
</protein>
<dbReference type="InterPro" id="IPR015424">
    <property type="entry name" value="PyrdxlP-dep_Trfase"/>
</dbReference>
<dbReference type="Gene3D" id="3.40.640.10">
    <property type="entry name" value="Type I PLP-dependent aspartate aminotransferase-like (Major domain)"/>
    <property type="match status" value="1"/>
</dbReference>
<dbReference type="Proteomes" id="UP000485058">
    <property type="component" value="Unassembled WGS sequence"/>
</dbReference>
<dbReference type="GO" id="GO:0005739">
    <property type="term" value="C:mitochondrion"/>
    <property type="evidence" value="ECO:0007669"/>
    <property type="project" value="TreeGrafter"/>
</dbReference>
<evidence type="ECO:0000256" key="2">
    <source>
        <dbReference type="ARBA" id="ARBA00022679"/>
    </source>
</evidence>
<reference evidence="3 4" key="1">
    <citation type="submission" date="2020-02" db="EMBL/GenBank/DDBJ databases">
        <title>Draft genome sequence of Haematococcus lacustris strain NIES-144.</title>
        <authorList>
            <person name="Morimoto D."/>
            <person name="Nakagawa S."/>
            <person name="Yoshida T."/>
            <person name="Sawayama S."/>
        </authorList>
    </citation>
    <scope>NUCLEOTIDE SEQUENCE [LARGE SCALE GENOMIC DNA]</scope>
    <source>
        <strain evidence="3 4">NIES-144</strain>
    </source>
</reference>
<keyword evidence="1" id="KW-0032">Aminotransferase</keyword>
<dbReference type="EMBL" id="BLLF01002622">
    <property type="protein sequence ID" value="GFH24745.1"/>
    <property type="molecule type" value="Genomic_DNA"/>
</dbReference>
<evidence type="ECO:0000256" key="1">
    <source>
        <dbReference type="ARBA" id="ARBA00022576"/>
    </source>
</evidence>
<comment type="caution">
    <text evidence="3">The sequence shown here is derived from an EMBL/GenBank/DDBJ whole genome shotgun (WGS) entry which is preliminary data.</text>
</comment>
<dbReference type="PANTHER" id="PTHR42684">
    <property type="entry name" value="ADENOSYLMETHIONINE-8-AMINO-7-OXONONANOATE AMINOTRANSFERASE"/>
    <property type="match status" value="1"/>
</dbReference>
<sequence>MPIAAAQLKTCKVVGLQDAYHGDTLGAMDCVAPSVFNAPLQAPWYRGRGLFLQAPNLGMVRGRWQLVSRPAWLAQGGGQGEAGGEGAQWDSLEEVVSPTRDDSQLTLRYRQYIEQQLDEHQASSPPGSHMAALIIEPLVQGAGGMLLLDPQFQRQMVQAD</sequence>
<accession>A0A699ZS68</accession>